<evidence type="ECO:0000256" key="2">
    <source>
        <dbReference type="ARBA" id="ARBA00002681"/>
    </source>
</evidence>
<evidence type="ECO:0000256" key="7">
    <source>
        <dbReference type="RuleBase" id="RU365095"/>
    </source>
</evidence>
<dbReference type="GO" id="GO:0017057">
    <property type="term" value="F:6-phosphogluconolactonase activity"/>
    <property type="evidence" value="ECO:0007669"/>
    <property type="project" value="UniProtKB-UniRule"/>
</dbReference>
<dbReference type="EC" id="3.1.1.31" evidence="5 7"/>
<dbReference type="CDD" id="cd01400">
    <property type="entry name" value="6PGL"/>
    <property type="match status" value="1"/>
</dbReference>
<evidence type="ECO:0000313" key="9">
    <source>
        <dbReference type="EMBL" id="GLQ30524.1"/>
    </source>
</evidence>
<dbReference type="InterPro" id="IPR006148">
    <property type="entry name" value="Glc/Gal-6P_isomerase"/>
</dbReference>
<dbReference type="EMBL" id="BSNM01000006">
    <property type="protein sequence ID" value="GLQ30524.1"/>
    <property type="molecule type" value="Genomic_DNA"/>
</dbReference>
<feature type="domain" description="Glucosamine/galactosamine-6-phosphate isomerase" evidence="8">
    <location>
        <begin position="10"/>
        <end position="217"/>
    </location>
</feature>
<dbReference type="NCBIfam" id="TIGR01198">
    <property type="entry name" value="pgl"/>
    <property type="match status" value="1"/>
</dbReference>
<dbReference type="Proteomes" id="UP001161389">
    <property type="component" value="Unassembled WGS sequence"/>
</dbReference>
<evidence type="ECO:0000313" key="10">
    <source>
        <dbReference type="Proteomes" id="UP001161389"/>
    </source>
</evidence>
<evidence type="ECO:0000256" key="5">
    <source>
        <dbReference type="ARBA" id="ARBA00013198"/>
    </source>
</evidence>
<comment type="catalytic activity">
    <reaction evidence="1 7">
        <text>6-phospho-D-glucono-1,5-lactone + H2O = 6-phospho-D-gluconate + H(+)</text>
        <dbReference type="Rhea" id="RHEA:12556"/>
        <dbReference type="ChEBI" id="CHEBI:15377"/>
        <dbReference type="ChEBI" id="CHEBI:15378"/>
        <dbReference type="ChEBI" id="CHEBI:57955"/>
        <dbReference type="ChEBI" id="CHEBI:58759"/>
        <dbReference type="EC" id="3.1.1.31"/>
    </reaction>
</comment>
<dbReference type="GO" id="GO:0005975">
    <property type="term" value="P:carbohydrate metabolic process"/>
    <property type="evidence" value="ECO:0007669"/>
    <property type="project" value="UniProtKB-UniRule"/>
</dbReference>
<evidence type="ECO:0000256" key="6">
    <source>
        <dbReference type="ARBA" id="ARBA00020337"/>
    </source>
</evidence>
<keyword evidence="10" id="KW-1185">Reference proteome</keyword>
<keyword evidence="7" id="KW-0378">Hydrolase</keyword>
<dbReference type="GO" id="GO:0006098">
    <property type="term" value="P:pentose-phosphate shunt"/>
    <property type="evidence" value="ECO:0007669"/>
    <property type="project" value="InterPro"/>
</dbReference>
<accession>A0AA37W6Y4</accession>
<comment type="function">
    <text evidence="2 7">Hydrolysis of 6-phosphogluconolactone to 6-phosphogluconate.</text>
</comment>
<evidence type="ECO:0000256" key="3">
    <source>
        <dbReference type="ARBA" id="ARBA00004961"/>
    </source>
</evidence>
<dbReference type="Pfam" id="PF01182">
    <property type="entry name" value="Glucosamine_iso"/>
    <property type="match status" value="1"/>
</dbReference>
<evidence type="ECO:0000256" key="1">
    <source>
        <dbReference type="ARBA" id="ARBA00000832"/>
    </source>
</evidence>
<comment type="caution">
    <text evidence="9">The sequence shown here is derived from an EMBL/GenBank/DDBJ whole genome shotgun (WGS) entry which is preliminary data.</text>
</comment>
<reference evidence="9" key="2">
    <citation type="submission" date="2023-01" db="EMBL/GenBank/DDBJ databases">
        <title>Draft genome sequence of Litoribrevibacter albus strain NBRC 110071.</title>
        <authorList>
            <person name="Sun Q."/>
            <person name="Mori K."/>
        </authorList>
    </citation>
    <scope>NUCLEOTIDE SEQUENCE</scope>
    <source>
        <strain evidence="9">NBRC 110071</strain>
    </source>
</reference>
<gene>
    <name evidence="7 9" type="primary">pgl</name>
    <name evidence="9" type="ORF">GCM10007876_10020</name>
</gene>
<reference evidence="9" key="1">
    <citation type="journal article" date="2014" name="Int. J. Syst. Evol. Microbiol.">
        <title>Complete genome sequence of Corynebacterium casei LMG S-19264T (=DSM 44701T), isolated from a smear-ripened cheese.</title>
        <authorList>
            <consortium name="US DOE Joint Genome Institute (JGI-PGF)"/>
            <person name="Walter F."/>
            <person name="Albersmeier A."/>
            <person name="Kalinowski J."/>
            <person name="Ruckert C."/>
        </authorList>
    </citation>
    <scope>NUCLEOTIDE SEQUENCE</scope>
    <source>
        <strain evidence="9">NBRC 110071</strain>
    </source>
</reference>
<proteinExistence type="inferred from homology"/>
<dbReference type="RefSeq" id="WP_284379547.1">
    <property type="nucleotide sequence ID" value="NZ_BSNM01000006.1"/>
</dbReference>
<dbReference type="AlphaFoldDB" id="A0AA37W6Y4"/>
<evidence type="ECO:0000256" key="4">
    <source>
        <dbReference type="ARBA" id="ARBA00010662"/>
    </source>
</evidence>
<name>A0AA37W6Y4_9GAMM</name>
<dbReference type="PANTHER" id="PTHR11054:SF0">
    <property type="entry name" value="6-PHOSPHOGLUCONOLACTONASE"/>
    <property type="match status" value="1"/>
</dbReference>
<dbReference type="Gene3D" id="3.40.50.1360">
    <property type="match status" value="1"/>
</dbReference>
<comment type="similarity">
    <text evidence="4 7">Belongs to the glucosamine/galactosamine-6-phosphate isomerase family. 6-phosphogluconolactonase subfamily.</text>
</comment>
<dbReference type="SUPFAM" id="SSF100950">
    <property type="entry name" value="NagB/RpiA/CoA transferase-like"/>
    <property type="match status" value="1"/>
</dbReference>
<dbReference type="InterPro" id="IPR037171">
    <property type="entry name" value="NagB/RpiA_transferase-like"/>
</dbReference>
<dbReference type="InterPro" id="IPR005900">
    <property type="entry name" value="6-phosphogluconolactonase_DevB"/>
</dbReference>
<evidence type="ECO:0000259" key="8">
    <source>
        <dbReference type="Pfam" id="PF01182"/>
    </source>
</evidence>
<comment type="pathway">
    <text evidence="3 7">Carbohydrate degradation; pentose phosphate pathway; D-ribulose 5-phosphate from D-glucose 6-phosphate (oxidative stage): step 2/3.</text>
</comment>
<organism evidence="9 10">
    <name type="scientific">Litoribrevibacter albus</name>
    <dbReference type="NCBI Taxonomy" id="1473156"/>
    <lineage>
        <taxon>Bacteria</taxon>
        <taxon>Pseudomonadati</taxon>
        <taxon>Pseudomonadota</taxon>
        <taxon>Gammaproteobacteria</taxon>
        <taxon>Oceanospirillales</taxon>
        <taxon>Oceanospirillaceae</taxon>
        <taxon>Litoribrevibacter</taxon>
    </lineage>
</organism>
<sequence length="232" mass="25459">MKLQEQTFASHQAMIDSLTLQITDHLKSAIEHYGQASFIVSGGSTPKPLYEELSHQPLAWDHVTLCPSDERWVELGHPDSNQTMIESTLLQHAASEASLISLRPQIPFSDAPAIVNQSLMAIHKPFNLVLLGMGEDGHIASLFPDANELEHGLAAPHSEPCISVHSASKGARLSLTLPSLLNSEQIYLLITGESKREVFQRAKQHLDNPTLPIEHLLSKATCPITLCWSPNS</sequence>
<dbReference type="PANTHER" id="PTHR11054">
    <property type="entry name" value="6-PHOSPHOGLUCONOLACTONASE"/>
    <property type="match status" value="1"/>
</dbReference>
<dbReference type="InterPro" id="IPR039104">
    <property type="entry name" value="6PGL"/>
</dbReference>
<protein>
    <recommendedName>
        <fullName evidence="6 7">6-phosphogluconolactonase</fullName>
        <shortName evidence="7">6PGL</shortName>
        <ecNumber evidence="5 7">3.1.1.31</ecNumber>
    </recommendedName>
</protein>